<evidence type="ECO:0000313" key="1">
    <source>
        <dbReference type="EMBL" id="QOX62339.1"/>
    </source>
</evidence>
<dbReference type="EMBL" id="CP042469">
    <property type="protein sequence ID" value="QOX62339.1"/>
    <property type="molecule type" value="Genomic_DNA"/>
</dbReference>
<proteinExistence type="predicted"/>
<name>A0ACD1A7H2_9FIRM</name>
<keyword evidence="2" id="KW-1185">Reference proteome</keyword>
<organism evidence="1 2">
    <name type="scientific">Anoxybacterium hadale</name>
    <dbReference type="NCBI Taxonomy" id="3408580"/>
    <lineage>
        <taxon>Bacteria</taxon>
        <taxon>Bacillati</taxon>
        <taxon>Bacillota</taxon>
        <taxon>Clostridia</taxon>
        <taxon>Peptostreptococcales</taxon>
        <taxon>Anaerovoracaceae</taxon>
        <taxon>Anoxybacterium</taxon>
    </lineage>
</organism>
<reference evidence="1" key="1">
    <citation type="submission" date="2019-08" db="EMBL/GenBank/DDBJ databases">
        <title>Genome sequence of Clostridiales bacterium MT110.</title>
        <authorList>
            <person name="Cao J."/>
        </authorList>
    </citation>
    <scope>NUCLEOTIDE SEQUENCE</scope>
    <source>
        <strain evidence="1">MT110</strain>
    </source>
</reference>
<accession>A0ACD1A7H2</accession>
<gene>
    <name evidence="1" type="ORF">FRZ06_02680</name>
</gene>
<evidence type="ECO:0000313" key="2">
    <source>
        <dbReference type="Proteomes" id="UP000594014"/>
    </source>
</evidence>
<keyword evidence="1" id="KW-0436">Ligase</keyword>
<protein>
    <submittedName>
        <fullName evidence="1">Pyrrolysine--tRNA(Pyl) ligase large subunit</fullName>
    </submittedName>
</protein>
<sequence length="280" mass="32011">MAEQFTTTQTRRLVELNGEPEAFLKEFETAEARNRFFKETENRLVKLNRDKLRKLLDEEHKPLSVRLEEKLKAWLTEQEGFTQVVTPTIITAEMLDKMTITKEHPLTNQVFWLDAKRCLRPMLAPNLYEVMRDLHKVTKEPVRIFEAGSCYRKESQGAQHMSEFTMLNLVEFAGIEEGTQMKRLKELAEAAMKAIGMEQYELVIEKSEVYGETMDIIAGGLELASGAYGPHFLDGKWGVFEPWVGIGFGIERIAMKTGGYQTIKRVGKSIAFLDGSPLKI</sequence>
<dbReference type="Proteomes" id="UP000594014">
    <property type="component" value="Chromosome"/>
</dbReference>